<gene>
    <name evidence="1" type="ORF">MJG53_019932</name>
</gene>
<dbReference type="Proteomes" id="UP001057279">
    <property type="component" value="Chromosome X"/>
</dbReference>
<organism evidence="1 2">
    <name type="scientific">Ovis ammon polii x Ovis aries</name>
    <dbReference type="NCBI Taxonomy" id="2918886"/>
    <lineage>
        <taxon>Eukaryota</taxon>
        <taxon>Metazoa</taxon>
        <taxon>Chordata</taxon>
        <taxon>Craniata</taxon>
        <taxon>Vertebrata</taxon>
        <taxon>Euteleostomi</taxon>
        <taxon>Mammalia</taxon>
        <taxon>Eutheria</taxon>
        <taxon>Laurasiatheria</taxon>
        <taxon>Artiodactyla</taxon>
        <taxon>Ruminantia</taxon>
        <taxon>Pecora</taxon>
        <taxon>Bovidae</taxon>
        <taxon>Caprinae</taxon>
        <taxon>Ovis</taxon>
    </lineage>
</organism>
<evidence type="ECO:0000313" key="1">
    <source>
        <dbReference type="EMBL" id="KAI4554633.1"/>
    </source>
</evidence>
<dbReference type="EMBL" id="CM043025">
    <property type="protein sequence ID" value="KAI4554633.1"/>
    <property type="molecule type" value="Genomic_DNA"/>
</dbReference>
<sequence length="151" mass="16299">MLRASKLPNFPATVLGCRSVSKGTGFECNLKPALFMKGEQDEACTPKSQQFYRIHQLHAEDFASRSDPVTSVIIEDAIRLLDSVPATTVGHLQQSAEKLIVEKGALEALAAALAHISGATSVDQCSLINSEVGFVTMIFRCSIKMPNISYA</sequence>
<reference evidence="1" key="1">
    <citation type="submission" date="2022-03" db="EMBL/GenBank/DDBJ databases">
        <title>Genomic analyses of argali, domestic sheep and their hybrids provide insights into chromosomal evolution, heterosis and genetic basis of agronomic traits.</title>
        <authorList>
            <person name="Li M."/>
        </authorList>
    </citation>
    <scope>NUCLEOTIDE SEQUENCE</scope>
    <source>
        <strain evidence="1">F1 hybrid</strain>
    </source>
</reference>
<accession>A0ACB9U0V8</accession>
<evidence type="ECO:0000313" key="2">
    <source>
        <dbReference type="Proteomes" id="UP001057279"/>
    </source>
</evidence>
<keyword evidence="2" id="KW-1185">Reference proteome</keyword>
<comment type="caution">
    <text evidence="1">The sequence shown here is derived from an EMBL/GenBank/DDBJ whole genome shotgun (WGS) entry which is preliminary data.</text>
</comment>
<name>A0ACB9U0V8_9CETA</name>
<proteinExistence type="predicted"/>
<protein>
    <submittedName>
        <fullName evidence="1">Uncharacterized protein</fullName>
    </submittedName>
</protein>